<keyword evidence="1 2" id="KW-0539">Nucleus</keyword>
<dbReference type="GO" id="GO:0005634">
    <property type="term" value="C:nucleus"/>
    <property type="evidence" value="ECO:0007669"/>
    <property type="project" value="UniProtKB-SubCell"/>
</dbReference>
<feature type="compositionally biased region" description="Basic and acidic residues" evidence="3">
    <location>
        <begin position="20"/>
        <end position="42"/>
    </location>
</feature>
<feature type="compositionally biased region" description="Polar residues" evidence="3">
    <location>
        <begin position="522"/>
        <end position="539"/>
    </location>
</feature>
<dbReference type="PROSITE" id="PS51015">
    <property type="entry name" value="YDG"/>
    <property type="match status" value="1"/>
</dbReference>
<dbReference type="Gene3D" id="2.30.280.10">
    <property type="entry name" value="SRA-YDG"/>
    <property type="match status" value="1"/>
</dbReference>
<dbReference type="GO" id="GO:0061630">
    <property type="term" value="F:ubiquitin protein ligase activity"/>
    <property type="evidence" value="ECO:0007669"/>
    <property type="project" value="TreeGrafter"/>
</dbReference>
<name>A0AAD7JW27_9AGAR</name>
<feature type="compositionally biased region" description="Basic and acidic residues" evidence="3">
    <location>
        <begin position="561"/>
        <end position="574"/>
    </location>
</feature>
<dbReference type="InterPro" id="IPR003105">
    <property type="entry name" value="SRA_YDG"/>
</dbReference>
<accession>A0AAD7JW27</accession>
<evidence type="ECO:0000256" key="1">
    <source>
        <dbReference type="ARBA" id="ARBA00023242"/>
    </source>
</evidence>
<dbReference type="Pfam" id="PF02182">
    <property type="entry name" value="SAD_SRA"/>
    <property type="match status" value="1"/>
</dbReference>
<dbReference type="Proteomes" id="UP001215598">
    <property type="component" value="Unassembled WGS sequence"/>
</dbReference>
<dbReference type="SMART" id="SM00466">
    <property type="entry name" value="SRA"/>
    <property type="match status" value="1"/>
</dbReference>
<sequence>MREPEPIVSSTFLKPTDTLNSDHEHDREQDSKQKRVKAKPDRPAGVYGNNGITVGATFASRRELWKAGVHGMSQAGIHGRSDAPAYSLVMSGRYADDLDEGETFVYSGEGGTSKTGPNGKPTFNGKQCADQESSRGNLSLQLSAMEIQGKRKPVRVIRGHTLKSRYAPETGYRYDGLYEVVDVIHEIGKSTFKTYQYKLKRLPNQPPLPNEVPRREPRFKKETAPKSISTSFSSSSSSQLLANHPKDALQPEPTPKQKLPPSISPSPSSSRLPPLPKKNMAAPKVLPAPSSSRLPSPLPDQRLKRIMAPPTSIPSSSSSAPGGSFSEWRVATVASLSNCWWLVVEASHQLVASSVDSVPNRFEPRLVWEVEASRGRGSTAAQVCPDSDTAIDVRLAFVVEASRWLVAIFVSSDRILITTDIHLDAATDARPAFSGRMAPPARDLPSSSTPVAGWSQYSSPVIASPSQRTFTSMPPPTRDPPFQSRAAASMPPRPSFSSTSQARMAPPAHNSPSSSRPIASSLHNGQGSSSRMGHTTSSGLAKGTRPPLSPLKRKLFSSIHSEIEQGDYKRRRDQ</sequence>
<dbReference type="SUPFAM" id="SSF88697">
    <property type="entry name" value="PUA domain-like"/>
    <property type="match status" value="1"/>
</dbReference>
<feature type="compositionally biased region" description="Polar residues" evidence="3">
    <location>
        <begin position="463"/>
        <end position="472"/>
    </location>
</feature>
<gene>
    <name evidence="5" type="ORF">B0H16DRAFT_1880612</name>
</gene>
<dbReference type="InterPro" id="IPR036987">
    <property type="entry name" value="SRA-YDG_sf"/>
</dbReference>
<feature type="domain" description="YDG" evidence="4">
    <location>
        <begin position="47"/>
        <end position="201"/>
    </location>
</feature>
<evidence type="ECO:0000313" key="6">
    <source>
        <dbReference type="Proteomes" id="UP001215598"/>
    </source>
</evidence>
<feature type="region of interest" description="Disordered" evidence="3">
    <location>
        <begin position="201"/>
        <end position="300"/>
    </location>
</feature>
<organism evidence="5 6">
    <name type="scientific">Mycena metata</name>
    <dbReference type="NCBI Taxonomy" id="1033252"/>
    <lineage>
        <taxon>Eukaryota</taxon>
        <taxon>Fungi</taxon>
        <taxon>Dikarya</taxon>
        <taxon>Basidiomycota</taxon>
        <taxon>Agaricomycotina</taxon>
        <taxon>Agaricomycetes</taxon>
        <taxon>Agaricomycetidae</taxon>
        <taxon>Agaricales</taxon>
        <taxon>Marasmiineae</taxon>
        <taxon>Mycenaceae</taxon>
        <taxon>Mycena</taxon>
    </lineage>
</organism>
<evidence type="ECO:0000259" key="4">
    <source>
        <dbReference type="PROSITE" id="PS51015"/>
    </source>
</evidence>
<reference evidence="5" key="1">
    <citation type="submission" date="2023-03" db="EMBL/GenBank/DDBJ databases">
        <title>Massive genome expansion in bonnet fungi (Mycena s.s.) driven by repeated elements and novel gene families across ecological guilds.</title>
        <authorList>
            <consortium name="Lawrence Berkeley National Laboratory"/>
            <person name="Harder C.B."/>
            <person name="Miyauchi S."/>
            <person name="Viragh M."/>
            <person name="Kuo A."/>
            <person name="Thoen E."/>
            <person name="Andreopoulos B."/>
            <person name="Lu D."/>
            <person name="Skrede I."/>
            <person name="Drula E."/>
            <person name="Henrissat B."/>
            <person name="Morin E."/>
            <person name="Kohler A."/>
            <person name="Barry K."/>
            <person name="LaButti K."/>
            <person name="Morin E."/>
            <person name="Salamov A."/>
            <person name="Lipzen A."/>
            <person name="Mereny Z."/>
            <person name="Hegedus B."/>
            <person name="Baldrian P."/>
            <person name="Stursova M."/>
            <person name="Weitz H."/>
            <person name="Taylor A."/>
            <person name="Grigoriev I.V."/>
            <person name="Nagy L.G."/>
            <person name="Martin F."/>
            <person name="Kauserud H."/>
        </authorList>
    </citation>
    <scope>NUCLEOTIDE SEQUENCE</scope>
    <source>
        <strain evidence="5">CBHHK182m</strain>
    </source>
</reference>
<feature type="region of interest" description="Disordered" evidence="3">
    <location>
        <begin position="108"/>
        <end position="134"/>
    </location>
</feature>
<dbReference type="PANTHER" id="PTHR14140:SF27">
    <property type="entry name" value="OS04G0289800 PROTEIN"/>
    <property type="match status" value="1"/>
</dbReference>
<feature type="compositionally biased region" description="Polar residues" evidence="3">
    <location>
        <begin position="8"/>
        <end position="19"/>
    </location>
</feature>
<evidence type="ECO:0000256" key="2">
    <source>
        <dbReference type="PROSITE-ProRule" id="PRU00358"/>
    </source>
</evidence>
<dbReference type="AlphaFoldDB" id="A0AAD7JW27"/>
<comment type="subcellular location">
    <subcellularLocation>
        <location evidence="2">Nucleus</location>
    </subcellularLocation>
</comment>
<dbReference type="GO" id="GO:0044027">
    <property type="term" value="P:negative regulation of gene expression via chromosomal CpG island methylation"/>
    <property type="evidence" value="ECO:0007669"/>
    <property type="project" value="TreeGrafter"/>
</dbReference>
<proteinExistence type="predicted"/>
<dbReference type="PANTHER" id="PTHR14140">
    <property type="entry name" value="E3 UBIQUITIN-PROTEIN LIGASE UHRF-RELATED"/>
    <property type="match status" value="1"/>
</dbReference>
<protein>
    <submittedName>
        <fullName evidence="5">PUA-like domain-containing protein</fullName>
    </submittedName>
</protein>
<feature type="compositionally biased region" description="Basic and acidic residues" evidence="3">
    <location>
        <begin position="212"/>
        <end position="224"/>
    </location>
</feature>
<comment type="caution">
    <text evidence="5">The sequence shown here is derived from an EMBL/GenBank/DDBJ whole genome shotgun (WGS) entry which is preliminary data.</text>
</comment>
<dbReference type="InterPro" id="IPR045134">
    <property type="entry name" value="UHRF1/2-like"/>
</dbReference>
<feature type="region of interest" description="Disordered" evidence="3">
    <location>
        <begin position="463"/>
        <end position="574"/>
    </location>
</feature>
<keyword evidence="6" id="KW-1185">Reference proteome</keyword>
<evidence type="ECO:0000256" key="3">
    <source>
        <dbReference type="SAM" id="MobiDB-lite"/>
    </source>
</evidence>
<feature type="compositionally biased region" description="Low complexity" evidence="3">
    <location>
        <begin position="511"/>
        <end position="521"/>
    </location>
</feature>
<feature type="compositionally biased region" description="Low complexity" evidence="3">
    <location>
        <begin position="256"/>
        <end position="272"/>
    </location>
</feature>
<dbReference type="GO" id="GO:0016567">
    <property type="term" value="P:protein ubiquitination"/>
    <property type="evidence" value="ECO:0007669"/>
    <property type="project" value="TreeGrafter"/>
</dbReference>
<dbReference type="InterPro" id="IPR015947">
    <property type="entry name" value="PUA-like_sf"/>
</dbReference>
<dbReference type="EMBL" id="JARKIB010000013">
    <property type="protein sequence ID" value="KAJ7773117.1"/>
    <property type="molecule type" value="Genomic_DNA"/>
</dbReference>
<feature type="region of interest" description="Disordered" evidence="3">
    <location>
        <begin position="1"/>
        <end position="51"/>
    </location>
</feature>
<feature type="compositionally biased region" description="Low complexity" evidence="3">
    <location>
        <begin position="227"/>
        <end position="238"/>
    </location>
</feature>
<evidence type="ECO:0000313" key="5">
    <source>
        <dbReference type="EMBL" id="KAJ7773117.1"/>
    </source>
</evidence>